<evidence type="ECO:0000256" key="1">
    <source>
        <dbReference type="ARBA" id="ARBA00003195"/>
    </source>
</evidence>
<evidence type="ECO:0000256" key="8">
    <source>
        <dbReference type="ARBA" id="ARBA00022982"/>
    </source>
</evidence>
<evidence type="ECO:0000313" key="13">
    <source>
        <dbReference type="WBParaSite" id="PSAMB.scaffold3338size18676.g21123.t1"/>
    </source>
</evidence>
<dbReference type="InterPro" id="IPR012576">
    <property type="entry name" value="NDUFB3"/>
</dbReference>
<keyword evidence="10" id="KW-0496">Mitochondrion</keyword>
<dbReference type="Proteomes" id="UP000887566">
    <property type="component" value="Unplaced"/>
</dbReference>
<evidence type="ECO:0000256" key="6">
    <source>
        <dbReference type="ARBA" id="ARBA00022692"/>
    </source>
</evidence>
<comment type="subcellular location">
    <subcellularLocation>
        <location evidence="2">Mitochondrion inner membrane</location>
        <topology evidence="2">Single-pass membrane protein</topology>
        <orientation evidence="2">Matrix side</orientation>
    </subcellularLocation>
</comment>
<evidence type="ECO:0000256" key="2">
    <source>
        <dbReference type="ARBA" id="ARBA00004298"/>
    </source>
</evidence>
<keyword evidence="11" id="KW-0472">Membrane</keyword>
<dbReference type="GO" id="GO:0005743">
    <property type="term" value="C:mitochondrial inner membrane"/>
    <property type="evidence" value="ECO:0007669"/>
    <property type="project" value="UniProtKB-SubCell"/>
</dbReference>
<keyword evidence="8" id="KW-0249">Electron transport</keyword>
<keyword evidence="9" id="KW-1133">Transmembrane helix</keyword>
<keyword evidence="6" id="KW-0812">Transmembrane</keyword>
<evidence type="ECO:0000256" key="4">
    <source>
        <dbReference type="ARBA" id="ARBA00022448"/>
    </source>
</evidence>
<dbReference type="WBParaSite" id="PSAMB.scaffold3338size18676.g21123.t1">
    <property type="protein sequence ID" value="PSAMB.scaffold3338size18676.g21123.t1"/>
    <property type="gene ID" value="PSAMB.scaffold3338size18676.g21123"/>
</dbReference>
<evidence type="ECO:0000256" key="9">
    <source>
        <dbReference type="ARBA" id="ARBA00022989"/>
    </source>
</evidence>
<keyword evidence="5" id="KW-0679">Respiratory chain</keyword>
<keyword evidence="7" id="KW-0999">Mitochondrion inner membrane</keyword>
<evidence type="ECO:0000256" key="3">
    <source>
        <dbReference type="ARBA" id="ARBA00005667"/>
    </source>
</evidence>
<evidence type="ECO:0000256" key="11">
    <source>
        <dbReference type="ARBA" id="ARBA00023136"/>
    </source>
</evidence>
<comment type="function">
    <text evidence="1">Accessory subunit of the mitochondrial membrane respiratory chain NADH dehydrogenase (Complex I), that is believed not to be involved in catalysis. Complex I functions in the transfer of electrons from NADH to the respiratory chain. The immediate electron acceptor for the enzyme is believed to be ubiquinone.</text>
</comment>
<dbReference type="AlphaFoldDB" id="A0A914W6V2"/>
<evidence type="ECO:0000256" key="10">
    <source>
        <dbReference type="ARBA" id="ARBA00023128"/>
    </source>
</evidence>
<dbReference type="GO" id="GO:0022900">
    <property type="term" value="P:electron transport chain"/>
    <property type="evidence" value="ECO:0007669"/>
    <property type="project" value="InterPro"/>
</dbReference>
<name>A0A914W6V2_9BILA</name>
<comment type="similarity">
    <text evidence="3">Belongs to the complex I NDUFB3 subunit family.</text>
</comment>
<keyword evidence="12" id="KW-1185">Reference proteome</keyword>
<evidence type="ECO:0000313" key="12">
    <source>
        <dbReference type="Proteomes" id="UP000887566"/>
    </source>
</evidence>
<sequence>MGGGHHHEPFKVPDYKVYNNWQAFPQLAAHQERLGRIGLKDPWIRNSVYLFDYRWASQGGWPRMVKNTLFRGWKTGVVAAIIVIALEESYMKMKHGHTSWGAHH</sequence>
<accession>A0A914W6V2</accession>
<evidence type="ECO:0000256" key="7">
    <source>
        <dbReference type="ARBA" id="ARBA00022792"/>
    </source>
</evidence>
<dbReference type="Pfam" id="PF08122">
    <property type="entry name" value="NDUF_B12"/>
    <property type="match status" value="1"/>
</dbReference>
<organism evidence="12 13">
    <name type="scientific">Plectus sambesii</name>
    <dbReference type="NCBI Taxonomy" id="2011161"/>
    <lineage>
        <taxon>Eukaryota</taxon>
        <taxon>Metazoa</taxon>
        <taxon>Ecdysozoa</taxon>
        <taxon>Nematoda</taxon>
        <taxon>Chromadorea</taxon>
        <taxon>Plectida</taxon>
        <taxon>Plectina</taxon>
        <taxon>Plectoidea</taxon>
        <taxon>Plectidae</taxon>
        <taxon>Plectus</taxon>
    </lineage>
</organism>
<reference evidence="13" key="1">
    <citation type="submission" date="2022-11" db="UniProtKB">
        <authorList>
            <consortium name="WormBaseParasite"/>
        </authorList>
    </citation>
    <scope>IDENTIFICATION</scope>
</reference>
<evidence type="ECO:0000256" key="5">
    <source>
        <dbReference type="ARBA" id="ARBA00022660"/>
    </source>
</evidence>
<keyword evidence="4" id="KW-0813">Transport</keyword>
<proteinExistence type="inferred from homology"/>
<protein>
    <submittedName>
        <fullName evidence="13">NADH dehydrogenase [ubiquinone] 1 beta subcomplex subunit 3</fullName>
    </submittedName>
</protein>